<dbReference type="CDD" id="cd15831">
    <property type="entry name" value="BTAD"/>
    <property type="match status" value="1"/>
</dbReference>
<comment type="caution">
    <text evidence="2">The sequence shown here is derived from an EMBL/GenBank/DDBJ whole genome shotgun (WGS) entry which is preliminary data.</text>
</comment>
<dbReference type="SMART" id="SM01043">
    <property type="entry name" value="BTAD"/>
    <property type="match status" value="1"/>
</dbReference>
<evidence type="ECO:0000313" key="2">
    <source>
        <dbReference type="EMBL" id="MFD1544214.1"/>
    </source>
</evidence>
<dbReference type="InterPro" id="IPR011990">
    <property type="entry name" value="TPR-like_helical_dom_sf"/>
</dbReference>
<dbReference type="InterPro" id="IPR058852">
    <property type="entry name" value="HTH_77"/>
</dbReference>
<dbReference type="PRINTS" id="PR00364">
    <property type="entry name" value="DISEASERSIST"/>
</dbReference>
<reference evidence="3" key="1">
    <citation type="journal article" date="2019" name="Int. J. Syst. Evol. Microbiol.">
        <title>The Global Catalogue of Microorganisms (GCM) 10K type strain sequencing project: providing services to taxonomists for standard genome sequencing and annotation.</title>
        <authorList>
            <consortium name="The Broad Institute Genomics Platform"/>
            <consortium name="The Broad Institute Genome Sequencing Center for Infectious Disease"/>
            <person name="Wu L."/>
            <person name="Ma J."/>
        </authorList>
    </citation>
    <scope>NUCLEOTIDE SEQUENCE [LARGE SCALE GENOMIC DNA]</scope>
    <source>
        <strain evidence="3">CGMCC 1.15399</strain>
    </source>
</reference>
<dbReference type="Proteomes" id="UP001597097">
    <property type="component" value="Unassembled WGS sequence"/>
</dbReference>
<dbReference type="InterPro" id="IPR027417">
    <property type="entry name" value="P-loop_NTPase"/>
</dbReference>
<dbReference type="Pfam" id="PF25872">
    <property type="entry name" value="HTH_77"/>
    <property type="match status" value="1"/>
</dbReference>
<dbReference type="PANTHER" id="PTHR47691:SF3">
    <property type="entry name" value="HTH-TYPE TRANSCRIPTIONAL REGULATOR RV0890C-RELATED"/>
    <property type="match status" value="1"/>
</dbReference>
<keyword evidence="3" id="KW-1185">Reference proteome</keyword>
<evidence type="ECO:0000313" key="3">
    <source>
        <dbReference type="Proteomes" id="UP001597097"/>
    </source>
</evidence>
<dbReference type="InterPro" id="IPR016032">
    <property type="entry name" value="Sig_transdc_resp-reg_C-effctor"/>
</dbReference>
<dbReference type="PANTHER" id="PTHR47691">
    <property type="entry name" value="REGULATOR-RELATED"/>
    <property type="match status" value="1"/>
</dbReference>
<dbReference type="Pfam" id="PF13424">
    <property type="entry name" value="TPR_12"/>
    <property type="match status" value="1"/>
</dbReference>
<dbReference type="InterPro" id="IPR036388">
    <property type="entry name" value="WH-like_DNA-bd_sf"/>
</dbReference>
<feature type="domain" description="Bacterial transcriptional activator" evidence="1">
    <location>
        <begin position="76"/>
        <end position="221"/>
    </location>
</feature>
<dbReference type="Gene3D" id="1.10.10.10">
    <property type="entry name" value="Winged helix-like DNA-binding domain superfamily/Winged helix DNA-binding domain"/>
    <property type="match status" value="1"/>
</dbReference>
<evidence type="ECO:0000259" key="1">
    <source>
        <dbReference type="SMART" id="SM01043"/>
    </source>
</evidence>
<protein>
    <submittedName>
        <fullName evidence="2">BTAD domain-containing putative transcriptional regulator</fullName>
    </submittedName>
</protein>
<accession>A0ABW4GP79</accession>
<dbReference type="SUPFAM" id="SSF46894">
    <property type="entry name" value="C-terminal effector domain of the bipartite response regulators"/>
    <property type="match status" value="1"/>
</dbReference>
<sequence length="1044" mass="108641">MAVGGPQVRSLLAMLLLEAGRAVSVGRLVAGLYGEDAHAEHALQSQVSRLRRGLRDGAAVEFGSAGYRLAVDLDAVDAHRFARLAGQGRQALAGGDPAGAAMLLGEALDLWRGPALADVLDAPFAEAAAARLLEERLAATEDRAEAALSLGEHHAVAAELAELVEAHPLRERARALLMRALYAGGRQAEALTVFEEARRFLGDELGVDPSAELAEAHLSILRAEPAATPALRRVPAQLTSFVGRAEELRRLATLLAGSRLVTLTGPGGTGKTRLAVEASGRMPGEVCFVDLSPLSDGAQVAPAVAAALGLRESGPPEDRLVAALADRPVLVILDNCEHVVAGAAGLAHRLLAACPALRVLATSREALGITGEVLFPVGQLAVPDPGATLAEALAGPAVRLFADRAAAVRHGFVVDAATIGAVRRICAALDGLPLAIELAAARLRSFTLDEVDARLADRFRLLSRGERTAAPRHQTLRAVVDWSWGLLDAHEQALARRLTVFAGGATLTDAEQICGLDGPVGYDDVAGVLAGLVDKSLVEEHDGRYRMLETVREYCAERLAETGERAECLRAHAECFTTLAEAADHHLRGPDQLNWLARLGAEHGNLLAALGWAVTADPPLASRLIAALSWFWWLRGLRGEAAPLAARLLDELGDGSPAEGAEEYACSVVTAAATGNGSDVGLRGHLDRAAAGLAAYDRPLRRPHVVFLLAMAGRLVDVAPARQHRLFGTDPWSQAFLRMGDGLRLLLGGQTSAAEAELTIALAGFRSAGDRWGIANALDKLAGIAASRGERARSVAWMDEAITLIEELGRTEDTADLLTRRADLLAEDGDLAAARAGYERAVEFARAVGAPDLLADARRGLADLARRTGEPGTARQLYEAALAGCGDASITGQRVRARILTGLGWTAAMDRDAARARAHHRAALETAVRGGNLPASADAVDGLAGAALLADDAERAATLMGAAASLRGVELGADHEAAAVAEVTAVAGAAEVAEAAGAAEAAEVGGVAAVAAEAARVLGPDRYAEARQRGRGMTTEEVLGLAGE</sequence>
<dbReference type="InterPro" id="IPR005158">
    <property type="entry name" value="BTAD"/>
</dbReference>
<dbReference type="Pfam" id="PF03704">
    <property type="entry name" value="BTAD"/>
    <property type="match status" value="1"/>
</dbReference>
<dbReference type="Gene3D" id="1.25.40.10">
    <property type="entry name" value="Tetratricopeptide repeat domain"/>
    <property type="match status" value="2"/>
</dbReference>
<dbReference type="RefSeq" id="WP_308126853.1">
    <property type="nucleotide sequence ID" value="NZ_JAHKRM010000004.1"/>
</dbReference>
<dbReference type="SUPFAM" id="SSF52540">
    <property type="entry name" value="P-loop containing nucleoside triphosphate hydrolases"/>
    <property type="match status" value="1"/>
</dbReference>
<gene>
    <name evidence="2" type="ORF">ACFSJ0_44730</name>
</gene>
<name>A0ABW4GP79_9ACTN</name>
<dbReference type="EMBL" id="JBHUCM010000043">
    <property type="protein sequence ID" value="MFD1544214.1"/>
    <property type="molecule type" value="Genomic_DNA"/>
</dbReference>
<organism evidence="2 3">
    <name type="scientific">Nonomuraea guangzhouensis</name>
    <dbReference type="NCBI Taxonomy" id="1291555"/>
    <lineage>
        <taxon>Bacteria</taxon>
        <taxon>Bacillati</taxon>
        <taxon>Actinomycetota</taxon>
        <taxon>Actinomycetes</taxon>
        <taxon>Streptosporangiales</taxon>
        <taxon>Streptosporangiaceae</taxon>
        <taxon>Nonomuraea</taxon>
    </lineage>
</organism>
<proteinExistence type="predicted"/>
<dbReference type="SUPFAM" id="SSF48452">
    <property type="entry name" value="TPR-like"/>
    <property type="match status" value="2"/>
</dbReference>